<evidence type="ECO:0000256" key="1">
    <source>
        <dbReference type="SAM" id="Phobius"/>
    </source>
</evidence>
<reference evidence="3 4" key="1">
    <citation type="journal article" date="2015" name="Plant Cell">
        <title>Oil accumulation by the oleaginous diatom Fistulifera solaris as revealed by the genome and transcriptome.</title>
        <authorList>
            <person name="Tanaka T."/>
            <person name="Maeda Y."/>
            <person name="Veluchamy A."/>
            <person name="Tanaka M."/>
            <person name="Abida H."/>
            <person name="Marechal E."/>
            <person name="Bowler C."/>
            <person name="Muto M."/>
            <person name="Sunaga Y."/>
            <person name="Tanaka M."/>
            <person name="Yoshino T."/>
            <person name="Taniguchi T."/>
            <person name="Fukuda Y."/>
            <person name="Nemoto M."/>
            <person name="Matsumoto M."/>
            <person name="Wong P.S."/>
            <person name="Aburatani S."/>
            <person name="Fujibuchi W."/>
        </authorList>
    </citation>
    <scope>NUCLEOTIDE SEQUENCE [LARGE SCALE GENOMIC DNA]</scope>
    <source>
        <strain evidence="3 4">JPCC DA0580</strain>
    </source>
</reference>
<feature type="signal peptide" evidence="2">
    <location>
        <begin position="1"/>
        <end position="21"/>
    </location>
</feature>
<evidence type="ECO:0000313" key="3">
    <source>
        <dbReference type="EMBL" id="GAX18275.1"/>
    </source>
</evidence>
<dbReference type="InParanoid" id="A0A1Z5JW62"/>
<evidence type="ECO:0000313" key="4">
    <source>
        <dbReference type="Proteomes" id="UP000198406"/>
    </source>
</evidence>
<protein>
    <recommendedName>
        <fullName evidence="5">SEA domain-containing protein</fullName>
    </recommendedName>
</protein>
<dbReference type="Proteomes" id="UP000198406">
    <property type="component" value="Unassembled WGS sequence"/>
</dbReference>
<gene>
    <name evidence="3" type="ORF">FisN_20Lh036</name>
</gene>
<proteinExistence type="predicted"/>
<sequence length="457" mass="50438">MRISQWIQLMSLFLSLSPSNANNLIGQKLEESNNNIIKLRRRHTSTYQTQTANKILPHVQDPLKDLFRPRDFHLEPSLECKFNQEGYYGIPRGDIYNIEFLYQIHVLPDTRPSALRVLILPALDATLTSSLLPDFFDCEQGSPLTTIQAIDWHPVDLLVESGLTCDPELTLQNLVCFVVQGFMSVHAVGSNERIVSQRVLSSVQSNIENLTTPVIRKVDYIGTDLFDLVPSLYEDTIDVPMPPPIPRPPSSTLYPTRIPETAEPSVGSEPSPTISSVPTFTMPTPPSTTTTAPAALLVPTSLPVVSTPNPTSTLVVSTTSPSVSISMMPSVTVPPTSSNKTPTIEPTVSVTLNRTTVPSASNSIIPTRSIETEESSRGIETIEWWGWLLLVFGVVVFLLLTLVFIRLNEFYSERKLRSVRPESSSSTGGVLTKLEQARQEYIPPGLKVSHGLIPSNR</sequence>
<keyword evidence="4" id="KW-1185">Reference proteome</keyword>
<keyword evidence="1" id="KW-0472">Membrane</keyword>
<evidence type="ECO:0008006" key="5">
    <source>
        <dbReference type="Google" id="ProtNLM"/>
    </source>
</evidence>
<keyword evidence="1" id="KW-1133">Transmembrane helix</keyword>
<dbReference type="EMBL" id="BDSP01000126">
    <property type="protein sequence ID" value="GAX18275.1"/>
    <property type="molecule type" value="Genomic_DNA"/>
</dbReference>
<feature type="transmembrane region" description="Helical" evidence="1">
    <location>
        <begin position="384"/>
        <end position="407"/>
    </location>
</feature>
<organism evidence="3 4">
    <name type="scientific">Fistulifera solaris</name>
    <name type="common">Oleaginous diatom</name>
    <dbReference type="NCBI Taxonomy" id="1519565"/>
    <lineage>
        <taxon>Eukaryota</taxon>
        <taxon>Sar</taxon>
        <taxon>Stramenopiles</taxon>
        <taxon>Ochrophyta</taxon>
        <taxon>Bacillariophyta</taxon>
        <taxon>Bacillariophyceae</taxon>
        <taxon>Bacillariophycidae</taxon>
        <taxon>Naviculales</taxon>
        <taxon>Naviculaceae</taxon>
        <taxon>Fistulifera</taxon>
    </lineage>
</organism>
<dbReference type="AlphaFoldDB" id="A0A1Z5JW62"/>
<name>A0A1Z5JW62_FISSO</name>
<feature type="chain" id="PRO_5011989502" description="SEA domain-containing protein" evidence="2">
    <location>
        <begin position="22"/>
        <end position="457"/>
    </location>
</feature>
<evidence type="ECO:0000256" key="2">
    <source>
        <dbReference type="SAM" id="SignalP"/>
    </source>
</evidence>
<comment type="caution">
    <text evidence="3">The sequence shown here is derived from an EMBL/GenBank/DDBJ whole genome shotgun (WGS) entry which is preliminary data.</text>
</comment>
<accession>A0A1Z5JW62</accession>
<keyword evidence="1" id="KW-0812">Transmembrane</keyword>
<keyword evidence="2" id="KW-0732">Signal</keyword>